<gene>
    <name evidence="5" type="ORF">Cvel_4417</name>
</gene>
<dbReference type="Pfam" id="PF12796">
    <property type="entry name" value="Ank_2"/>
    <property type="match status" value="1"/>
</dbReference>
<dbReference type="SMART" id="SM00248">
    <property type="entry name" value="ANK"/>
    <property type="match status" value="6"/>
</dbReference>
<dbReference type="AlphaFoldDB" id="A0A0G4GB61"/>
<dbReference type="EMBL" id="CDMZ01001026">
    <property type="protein sequence ID" value="CEM25898.1"/>
    <property type="molecule type" value="Genomic_DNA"/>
</dbReference>
<dbReference type="Pfam" id="PF00023">
    <property type="entry name" value="Ank"/>
    <property type="match status" value="1"/>
</dbReference>
<keyword evidence="1" id="KW-0677">Repeat</keyword>
<keyword evidence="4" id="KW-0175">Coiled coil</keyword>
<dbReference type="InterPro" id="IPR002110">
    <property type="entry name" value="Ankyrin_rpt"/>
</dbReference>
<name>A0A0G4GB61_9ALVE</name>
<evidence type="ECO:0000256" key="2">
    <source>
        <dbReference type="ARBA" id="ARBA00023043"/>
    </source>
</evidence>
<dbReference type="InterPro" id="IPR036397">
    <property type="entry name" value="RNaseH_sf"/>
</dbReference>
<feature type="coiled-coil region" evidence="4">
    <location>
        <begin position="108"/>
        <end position="135"/>
    </location>
</feature>
<dbReference type="InterPro" id="IPR012337">
    <property type="entry name" value="RNaseH-like_sf"/>
</dbReference>
<accession>A0A0G4GB61</accession>
<dbReference type="GO" id="GO:0003676">
    <property type="term" value="F:nucleic acid binding"/>
    <property type="evidence" value="ECO:0007669"/>
    <property type="project" value="InterPro"/>
</dbReference>
<dbReference type="Gene3D" id="1.25.40.20">
    <property type="entry name" value="Ankyrin repeat-containing domain"/>
    <property type="match status" value="3"/>
</dbReference>
<evidence type="ECO:0000313" key="5">
    <source>
        <dbReference type="EMBL" id="CEM25898.1"/>
    </source>
</evidence>
<dbReference type="SUPFAM" id="SSF48403">
    <property type="entry name" value="Ankyrin repeat"/>
    <property type="match status" value="1"/>
</dbReference>
<proteinExistence type="predicted"/>
<dbReference type="PROSITE" id="PS50297">
    <property type="entry name" value="ANK_REP_REGION"/>
    <property type="match status" value="1"/>
</dbReference>
<dbReference type="PROSITE" id="PS50088">
    <property type="entry name" value="ANK_REPEAT"/>
    <property type="match status" value="2"/>
</dbReference>
<evidence type="ECO:0000256" key="4">
    <source>
        <dbReference type="SAM" id="Coils"/>
    </source>
</evidence>
<organism evidence="5">
    <name type="scientific">Chromera velia CCMP2878</name>
    <dbReference type="NCBI Taxonomy" id="1169474"/>
    <lineage>
        <taxon>Eukaryota</taxon>
        <taxon>Sar</taxon>
        <taxon>Alveolata</taxon>
        <taxon>Colpodellida</taxon>
        <taxon>Chromeraceae</taxon>
        <taxon>Chromera</taxon>
    </lineage>
</organism>
<reference evidence="5" key="1">
    <citation type="submission" date="2014-11" db="EMBL/GenBank/DDBJ databases">
        <authorList>
            <person name="Otto D Thomas"/>
            <person name="Naeem Raeece"/>
        </authorList>
    </citation>
    <scope>NUCLEOTIDE SEQUENCE</scope>
</reference>
<sequence>MAEFWRGLHKLAGTCLMMSSSGHPQTDGQSEIYNRTLETMLRCFCGDHQSEWPKLLPSLEFACILSTHSGLKATPHAVLYGFEARTFPSLLVAGRTATAAKDFHLCRQALLEEVKERLERANEEAKRKANQKRREATFVPGDWVLVHQKFFESERLPSKWKAKLSHIWYGPFEIDKKNVNGAICTAAVRNKPNVISFLMRRVPRNSEPFWPVFSAPFEAALFGHAEILNLFLDRGIPGQDSWSNPLTDDVLFGVAAGGLETIVQMLLDRGVDPSLDSIGRNYLGICLVRTAGRGQEEMVKWLVEEMGVDTSGIVAGTSALGACLQYGTEGWGETAEFLVQNGANLETNFSLHSIIRRYSGKKLRWILREVLKIGRLNLDQTGDDGITLLHSAVQTSNIDLVEMLLEGGANPKVCSNMRWGYSRWFEKSNVFCFAADTRMMDVLVKREADVNLVYEGNLALPRMSTNEGGDEDAKALFWLMFWVISRSSDATAAFMVDKLIARGIDSNKHLHHAARENNQTVVERLIAGGARPDLEDDKGMTALHHIMYKRSKYEDGKVEGVALLLNLGAQPDALDDRGQSPLYLAKVHQHTEIEEVLLRARGASDQPCLEEQFIAAHGGDKGCLKGREALYSKERGEIIRFATDYCGGYSRQTVWFRGF</sequence>
<dbReference type="PhylomeDB" id="A0A0G4GB61"/>
<feature type="repeat" description="ANK" evidence="3">
    <location>
        <begin position="384"/>
        <end position="416"/>
    </location>
</feature>
<dbReference type="Gene3D" id="3.30.420.10">
    <property type="entry name" value="Ribonuclease H-like superfamily/Ribonuclease H"/>
    <property type="match status" value="1"/>
</dbReference>
<dbReference type="PANTHER" id="PTHR24198">
    <property type="entry name" value="ANKYRIN REPEAT AND PROTEIN KINASE DOMAIN-CONTAINING PROTEIN"/>
    <property type="match status" value="1"/>
</dbReference>
<keyword evidence="2 3" id="KW-0040">ANK repeat</keyword>
<protein>
    <submittedName>
        <fullName evidence="5">Uncharacterized protein</fullName>
    </submittedName>
</protein>
<dbReference type="SUPFAM" id="SSF53098">
    <property type="entry name" value="Ribonuclease H-like"/>
    <property type="match status" value="1"/>
</dbReference>
<feature type="repeat" description="ANK" evidence="3">
    <location>
        <begin position="505"/>
        <end position="537"/>
    </location>
</feature>
<dbReference type="InterPro" id="IPR036770">
    <property type="entry name" value="Ankyrin_rpt-contain_sf"/>
</dbReference>
<dbReference type="PANTHER" id="PTHR24198:SF165">
    <property type="entry name" value="ANKYRIN REPEAT-CONTAINING PROTEIN-RELATED"/>
    <property type="match status" value="1"/>
</dbReference>
<evidence type="ECO:0000256" key="3">
    <source>
        <dbReference type="PROSITE-ProRule" id="PRU00023"/>
    </source>
</evidence>
<evidence type="ECO:0000256" key="1">
    <source>
        <dbReference type="ARBA" id="ARBA00022737"/>
    </source>
</evidence>
<dbReference type="VEuPathDB" id="CryptoDB:Cvel_4417"/>